<feature type="signal peptide" evidence="1">
    <location>
        <begin position="1"/>
        <end position="18"/>
    </location>
</feature>
<name>A0A8H4XHA5_9HYPO</name>
<keyword evidence="3" id="KW-1185">Reference proteome</keyword>
<evidence type="ECO:0000256" key="1">
    <source>
        <dbReference type="SAM" id="SignalP"/>
    </source>
</evidence>
<dbReference type="EMBL" id="JABEYC010000782">
    <property type="protein sequence ID" value="KAF4974270.1"/>
    <property type="molecule type" value="Genomic_DNA"/>
</dbReference>
<dbReference type="AlphaFoldDB" id="A0A8H4XHA5"/>
<evidence type="ECO:0000313" key="2">
    <source>
        <dbReference type="EMBL" id="KAF4974270.1"/>
    </source>
</evidence>
<gene>
    <name evidence="2" type="ORF">FZEAL_8806</name>
</gene>
<evidence type="ECO:0008006" key="4">
    <source>
        <dbReference type="Google" id="ProtNLM"/>
    </source>
</evidence>
<proteinExistence type="predicted"/>
<evidence type="ECO:0000313" key="3">
    <source>
        <dbReference type="Proteomes" id="UP000635477"/>
    </source>
</evidence>
<comment type="caution">
    <text evidence="2">The sequence shown here is derived from an EMBL/GenBank/DDBJ whole genome shotgun (WGS) entry which is preliminary data.</text>
</comment>
<sequence length="232" mass="24896">MIPSTLLSLISLFSVAQAAATKKILSPDDVIVLKTDGTSEVMKATDLATLETAPPIASRVSSSKRGLERRACQKSTEVQILSDKEFLNWDVAMSPVVSSLGGSSGTVSVSSGYSIANTLNVGVGFSVPLMEGILGVSMNVDYSQSWTSDQQQSMSFVVPDGHHGIIVSQPYVRRIQGRVLDGCTDNPDKSDFTSDSYESQSYGNLEWVKGVIRLCSSETYPIPYCSGEGQHK</sequence>
<reference evidence="2" key="2">
    <citation type="submission" date="2020-05" db="EMBL/GenBank/DDBJ databases">
        <authorList>
            <person name="Kim H.-S."/>
            <person name="Proctor R.H."/>
            <person name="Brown D.W."/>
        </authorList>
    </citation>
    <scope>NUCLEOTIDE SEQUENCE</scope>
    <source>
        <strain evidence="2">NRRL 22465</strain>
    </source>
</reference>
<keyword evidence="1" id="KW-0732">Signal</keyword>
<reference evidence="2" key="1">
    <citation type="journal article" date="2020" name="BMC Genomics">
        <title>Correction to: Identification and distribution of gene clusters required for synthesis of sphingolipid metabolism inhibitors in diverse species of the filamentous fungus Fusarium.</title>
        <authorList>
            <person name="Kim H.S."/>
            <person name="Lohmar J.M."/>
            <person name="Busman M."/>
            <person name="Brown D.W."/>
            <person name="Naumann T.A."/>
            <person name="Divon H.H."/>
            <person name="Lysoe E."/>
            <person name="Uhlig S."/>
            <person name="Proctor R.H."/>
        </authorList>
    </citation>
    <scope>NUCLEOTIDE SEQUENCE</scope>
    <source>
        <strain evidence="2">NRRL 22465</strain>
    </source>
</reference>
<feature type="chain" id="PRO_5034194216" description="Celp0028 effector like protein" evidence="1">
    <location>
        <begin position="19"/>
        <end position="232"/>
    </location>
</feature>
<dbReference type="OrthoDB" id="4831122at2759"/>
<organism evidence="2 3">
    <name type="scientific">Fusarium zealandicum</name>
    <dbReference type="NCBI Taxonomy" id="1053134"/>
    <lineage>
        <taxon>Eukaryota</taxon>
        <taxon>Fungi</taxon>
        <taxon>Dikarya</taxon>
        <taxon>Ascomycota</taxon>
        <taxon>Pezizomycotina</taxon>
        <taxon>Sordariomycetes</taxon>
        <taxon>Hypocreomycetidae</taxon>
        <taxon>Hypocreales</taxon>
        <taxon>Nectriaceae</taxon>
        <taxon>Fusarium</taxon>
        <taxon>Fusarium staphyleae species complex</taxon>
    </lineage>
</organism>
<accession>A0A8H4XHA5</accession>
<protein>
    <recommendedName>
        <fullName evidence="4">Celp0028 effector like protein</fullName>
    </recommendedName>
</protein>
<dbReference type="Proteomes" id="UP000635477">
    <property type="component" value="Unassembled WGS sequence"/>
</dbReference>